<keyword evidence="3" id="KW-1185">Reference proteome</keyword>
<protein>
    <submittedName>
        <fullName evidence="2">Uncharacterized protein</fullName>
    </submittedName>
</protein>
<organism evidence="2 3">
    <name type="scientific">Laticauda laticaudata</name>
    <name type="common">Blue-ringed sea krait</name>
    <name type="synonym">Blue-lipped sea krait</name>
    <dbReference type="NCBI Taxonomy" id="8630"/>
    <lineage>
        <taxon>Eukaryota</taxon>
        <taxon>Metazoa</taxon>
        <taxon>Chordata</taxon>
        <taxon>Craniata</taxon>
        <taxon>Vertebrata</taxon>
        <taxon>Euteleostomi</taxon>
        <taxon>Lepidosauria</taxon>
        <taxon>Squamata</taxon>
        <taxon>Bifurcata</taxon>
        <taxon>Unidentata</taxon>
        <taxon>Episquamata</taxon>
        <taxon>Toxicofera</taxon>
        <taxon>Serpentes</taxon>
        <taxon>Colubroidea</taxon>
        <taxon>Elapidae</taxon>
        <taxon>Laticaudinae</taxon>
        <taxon>Laticauda</taxon>
    </lineage>
</organism>
<reference evidence="2" key="2">
    <citation type="submission" date="2025-09" db="UniProtKB">
        <authorList>
            <consortium name="Ensembl"/>
        </authorList>
    </citation>
    <scope>IDENTIFICATION</scope>
</reference>
<evidence type="ECO:0000313" key="2">
    <source>
        <dbReference type="Ensembl" id="ENSLLTP00000021299.1"/>
    </source>
</evidence>
<proteinExistence type="predicted"/>
<keyword evidence="1" id="KW-0812">Transmembrane</keyword>
<keyword evidence="1" id="KW-0472">Membrane</keyword>
<dbReference type="Ensembl" id="ENSLLTT00000022087.1">
    <property type="protein sequence ID" value="ENSLLTP00000021299.1"/>
    <property type="gene ID" value="ENSLLTG00000015912.1"/>
</dbReference>
<evidence type="ECO:0000313" key="3">
    <source>
        <dbReference type="Proteomes" id="UP000694406"/>
    </source>
</evidence>
<sequence>MQGPITSHFFQHRHNFKYVVSQGLQRCSSLERCSQTRSNIRFKLLIHSFSGVNEGIKKNKIKQFLVLFSPQWSLDHSGSWVIPLEQICFLLGFAAGAVFLGHLFLTEYLPLHFGSRMPRRHPGSLCILSLHLHTGPVSVGHDVGCHATGPLHYS</sequence>
<reference evidence="2" key="1">
    <citation type="submission" date="2025-08" db="UniProtKB">
        <authorList>
            <consortium name="Ensembl"/>
        </authorList>
    </citation>
    <scope>IDENTIFICATION</scope>
</reference>
<feature type="transmembrane region" description="Helical" evidence="1">
    <location>
        <begin position="89"/>
        <end position="111"/>
    </location>
</feature>
<name>A0A8C5SR29_LATLA</name>
<keyword evidence="1" id="KW-1133">Transmembrane helix</keyword>
<accession>A0A8C5SR29</accession>
<evidence type="ECO:0000256" key="1">
    <source>
        <dbReference type="SAM" id="Phobius"/>
    </source>
</evidence>
<dbReference type="Proteomes" id="UP000694406">
    <property type="component" value="Unplaced"/>
</dbReference>
<dbReference type="AlphaFoldDB" id="A0A8C5SR29"/>